<dbReference type="AlphaFoldDB" id="A0A0J1GFQ0"/>
<dbReference type="PANTHER" id="PTHR22726:SF24">
    <property type="entry name" value="M48 FAMILY METALLOPEPTIDASE"/>
    <property type="match status" value="1"/>
</dbReference>
<keyword evidence="4 6" id="KW-0862">Zinc</keyword>
<evidence type="ECO:0000256" key="6">
    <source>
        <dbReference type="RuleBase" id="RU003983"/>
    </source>
</evidence>
<proteinExistence type="inferred from homology"/>
<gene>
    <name evidence="9" type="ORF">ABT58_22275</name>
</gene>
<dbReference type="EMBL" id="LDOV01000052">
    <property type="protein sequence ID" value="KLU98537.1"/>
    <property type="molecule type" value="Genomic_DNA"/>
</dbReference>
<reference evidence="9 10" key="1">
    <citation type="submission" date="2015-05" db="EMBL/GenBank/DDBJ databases">
        <title>Photobacterium galathea sp. nov.</title>
        <authorList>
            <person name="Machado H."/>
            <person name="Gram L."/>
        </authorList>
    </citation>
    <scope>NUCLEOTIDE SEQUENCE [LARGE SCALE GENOMIC DNA]</scope>
    <source>
        <strain evidence="9 10">DSM 25995</strain>
    </source>
</reference>
<name>A0A0J1GFQ0_9GAMM</name>
<keyword evidence="7" id="KW-0812">Transmembrane</keyword>
<evidence type="ECO:0000256" key="1">
    <source>
        <dbReference type="ARBA" id="ARBA00022670"/>
    </source>
</evidence>
<dbReference type="GO" id="GO:0004222">
    <property type="term" value="F:metalloendopeptidase activity"/>
    <property type="evidence" value="ECO:0007669"/>
    <property type="project" value="InterPro"/>
</dbReference>
<evidence type="ECO:0000313" key="10">
    <source>
        <dbReference type="Proteomes" id="UP000036426"/>
    </source>
</evidence>
<dbReference type="Gene3D" id="3.30.2010.10">
    <property type="entry name" value="Metalloproteases ('zincins'), catalytic domain"/>
    <property type="match status" value="1"/>
</dbReference>
<evidence type="ECO:0000256" key="4">
    <source>
        <dbReference type="ARBA" id="ARBA00022833"/>
    </source>
</evidence>
<evidence type="ECO:0000256" key="3">
    <source>
        <dbReference type="ARBA" id="ARBA00022801"/>
    </source>
</evidence>
<keyword evidence="5 6" id="KW-0482">Metalloprotease</keyword>
<dbReference type="GO" id="GO:0016020">
    <property type="term" value="C:membrane"/>
    <property type="evidence" value="ECO:0007669"/>
    <property type="project" value="TreeGrafter"/>
</dbReference>
<keyword evidence="7" id="KW-1133">Transmembrane helix</keyword>
<comment type="similarity">
    <text evidence="6">Belongs to the peptidase M48 family.</text>
</comment>
<dbReference type="PANTHER" id="PTHR22726">
    <property type="entry name" value="METALLOENDOPEPTIDASE OMA1"/>
    <property type="match status" value="1"/>
</dbReference>
<accession>A0A0J1GFQ0</accession>
<evidence type="ECO:0000259" key="8">
    <source>
        <dbReference type="Pfam" id="PF01435"/>
    </source>
</evidence>
<comment type="cofactor">
    <cofactor evidence="6">
        <name>Zn(2+)</name>
        <dbReference type="ChEBI" id="CHEBI:29105"/>
    </cofactor>
    <text evidence="6">Binds 1 zinc ion per subunit.</text>
</comment>
<evidence type="ECO:0000313" key="9">
    <source>
        <dbReference type="EMBL" id="KLU98537.1"/>
    </source>
</evidence>
<dbReference type="GO" id="GO:0046872">
    <property type="term" value="F:metal ion binding"/>
    <property type="evidence" value="ECO:0007669"/>
    <property type="project" value="UniProtKB-KW"/>
</dbReference>
<dbReference type="InterPro" id="IPR001915">
    <property type="entry name" value="Peptidase_M48"/>
</dbReference>
<sequence>MDDRVVQTVPVSSVTIDPPLGRLPMKVIWPDGALFIPNDASACAAALAPALPARFGSCLHRLERHWPMIGVSLMVTLLLCIGFFTHGIPWLSRALVVVIPSPVAQHVGEHVLDTLDDHFLLPSQLSKAQQQAVRAQFEALQTRLGPFPVPPRLLFRASESGPNAFALSDGTVIVLDSLVTLAETPAQLESVLLHELGHVQHEHVMQAMVRSVLLSVSVMVITGESSGVIDTLSGAGVFVMSQGYSREAEEEADAYAASHMRALYGTVAPMKAMFEALHESVATQGDEEEAVPQWLMTHPRLVERIEALGE</sequence>
<dbReference type="PATRIC" id="fig|754436.4.peg.4681"/>
<comment type="caution">
    <text evidence="9">The sequence shown here is derived from an EMBL/GenBank/DDBJ whole genome shotgun (WGS) entry which is preliminary data.</text>
</comment>
<keyword evidence="3 6" id="KW-0378">Hydrolase</keyword>
<evidence type="ECO:0000256" key="7">
    <source>
        <dbReference type="SAM" id="Phobius"/>
    </source>
</evidence>
<keyword evidence="1 6" id="KW-0645">Protease</keyword>
<evidence type="ECO:0000256" key="2">
    <source>
        <dbReference type="ARBA" id="ARBA00022723"/>
    </source>
</evidence>
<keyword evidence="10" id="KW-1185">Reference proteome</keyword>
<dbReference type="InterPro" id="IPR051156">
    <property type="entry name" value="Mito/Outer_Membr_Metalloprot"/>
</dbReference>
<keyword evidence="2" id="KW-0479">Metal-binding</keyword>
<protein>
    <recommendedName>
        <fullName evidence="8">Peptidase M48 domain-containing protein</fullName>
    </recommendedName>
</protein>
<feature type="domain" description="Peptidase M48" evidence="8">
    <location>
        <begin position="129"/>
        <end position="308"/>
    </location>
</feature>
<dbReference type="CDD" id="cd07332">
    <property type="entry name" value="M48C_Oma1_like"/>
    <property type="match status" value="1"/>
</dbReference>
<dbReference type="GO" id="GO:0051603">
    <property type="term" value="P:proteolysis involved in protein catabolic process"/>
    <property type="evidence" value="ECO:0007669"/>
    <property type="project" value="TreeGrafter"/>
</dbReference>
<organism evidence="9 10">
    <name type="scientific">Photobacterium aphoticum</name>
    <dbReference type="NCBI Taxonomy" id="754436"/>
    <lineage>
        <taxon>Bacteria</taxon>
        <taxon>Pseudomonadati</taxon>
        <taxon>Pseudomonadota</taxon>
        <taxon>Gammaproteobacteria</taxon>
        <taxon>Vibrionales</taxon>
        <taxon>Vibrionaceae</taxon>
        <taxon>Photobacterium</taxon>
    </lineage>
</organism>
<feature type="transmembrane region" description="Helical" evidence="7">
    <location>
        <begin position="69"/>
        <end position="91"/>
    </location>
</feature>
<evidence type="ECO:0000256" key="5">
    <source>
        <dbReference type="ARBA" id="ARBA00023049"/>
    </source>
</evidence>
<dbReference type="Proteomes" id="UP000036426">
    <property type="component" value="Unassembled WGS sequence"/>
</dbReference>
<dbReference type="Pfam" id="PF01435">
    <property type="entry name" value="Peptidase_M48"/>
    <property type="match status" value="1"/>
</dbReference>
<keyword evidence="7" id="KW-0472">Membrane</keyword>